<name>A0A7W7D7A2_9ACTN</name>
<comment type="caution">
    <text evidence="3">The sequence shown here is derived from an EMBL/GenBank/DDBJ whole genome shotgun (WGS) entry which is preliminary data.</text>
</comment>
<feature type="compositionally biased region" description="Basic and acidic residues" evidence="1">
    <location>
        <begin position="195"/>
        <end position="205"/>
    </location>
</feature>
<protein>
    <submittedName>
        <fullName evidence="3">RimJ/RimL family protein N-acetyltransferase</fullName>
    </submittedName>
</protein>
<keyword evidence="4" id="KW-1185">Reference proteome</keyword>
<feature type="domain" description="N-acetyltransferase" evidence="2">
    <location>
        <begin position="6"/>
        <end position="162"/>
    </location>
</feature>
<dbReference type="PANTHER" id="PTHR43441">
    <property type="entry name" value="RIBOSOMAL-PROTEIN-SERINE ACETYLTRANSFERASE"/>
    <property type="match status" value="1"/>
</dbReference>
<dbReference type="GO" id="GO:0008999">
    <property type="term" value="F:protein-N-terminal-alanine acetyltransferase activity"/>
    <property type="evidence" value="ECO:0007669"/>
    <property type="project" value="TreeGrafter"/>
</dbReference>
<dbReference type="Proteomes" id="UP000542210">
    <property type="component" value="Unassembled WGS sequence"/>
</dbReference>
<evidence type="ECO:0000256" key="1">
    <source>
        <dbReference type="SAM" id="MobiDB-lite"/>
    </source>
</evidence>
<organism evidence="3 4">
    <name type="scientific">Sphaerisporangium siamense</name>
    <dbReference type="NCBI Taxonomy" id="795645"/>
    <lineage>
        <taxon>Bacteria</taxon>
        <taxon>Bacillati</taxon>
        <taxon>Actinomycetota</taxon>
        <taxon>Actinomycetes</taxon>
        <taxon>Streptosporangiales</taxon>
        <taxon>Streptosporangiaceae</taxon>
        <taxon>Sphaerisporangium</taxon>
    </lineage>
</organism>
<dbReference type="GO" id="GO:0005737">
    <property type="term" value="C:cytoplasm"/>
    <property type="evidence" value="ECO:0007669"/>
    <property type="project" value="TreeGrafter"/>
</dbReference>
<dbReference type="InterPro" id="IPR051908">
    <property type="entry name" value="Ribosomal_N-acetyltransferase"/>
</dbReference>
<proteinExistence type="predicted"/>
<keyword evidence="3" id="KW-0808">Transferase</keyword>
<feature type="region of interest" description="Disordered" evidence="1">
    <location>
        <begin position="177"/>
        <end position="205"/>
    </location>
</feature>
<feature type="compositionally biased region" description="Basic and acidic residues" evidence="1">
    <location>
        <begin position="177"/>
        <end position="187"/>
    </location>
</feature>
<accession>A0A7W7D7A2</accession>
<dbReference type="Pfam" id="PF13302">
    <property type="entry name" value="Acetyltransf_3"/>
    <property type="match status" value="1"/>
</dbReference>
<dbReference type="CDD" id="cd04301">
    <property type="entry name" value="NAT_SF"/>
    <property type="match status" value="1"/>
</dbReference>
<sequence length="205" mass="22290">MKGSEIGLRARHEDDIPILQTELHDDVVTSSRAAGRPWRPITPGSKESPFAVDDKERRDVAFSVVKLDGGTLVGVATLWGIDDHNRSAHIGLGLLPSARGKGYGTDVVAVLCHYGFVVRGLWRLQAETLSDNVAMLRSAERNGFVREGVLRSSAWVMGEFLDLVLLGLLVQDWKPDPGRHRTGEGRVPEPAPAAEGRDGSPRQGL</sequence>
<dbReference type="PROSITE" id="PS51186">
    <property type="entry name" value="GNAT"/>
    <property type="match status" value="1"/>
</dbReference>
<gene>
    <name evidence="3" type="ORF">BJ982_002828</name>
</gene>
<dbReference type="Gene3D" id="3.40.630.30">
    <property type="match status" value="1"/>
</dbReference>
<dbReference type="EMBL" id="JACHND010000001">
    <property type="protein sequence ID" value="MBB4701284.1"/>
    <property type="molecule type" value="Genomic_DNA"/>
</dbReference>
<reference evidence="3 4" key="1">
    <citation type="submission" date="2020-08" db="EMBL/GenBank/DDBJ databases">
        <title>Sequencing the genomes of 1000 actinobacteria strains.</title>
        <authorList>
            <person name="Klenk H.-P."/>
        </authorList>
    </citation>
    <scope>NUCLEOTIDE SEQUENCE [LARGE SCALE GENOMIC DNA]</scope>
    <source>
        <strain evidence="3 4">DSM 45784</strain>
    </source>
</reference>
<dbReference type="AlphaFoldDB" id="A0A7W7D7A2"/>
<evidence type="ECO:0000313" key="3">
    <source>
        <dbReference type="EMBL" id="MBB4701284.1"/>
    </source>
</evidence>
<dbReference type="GO" id="GO:1990189">
    <property type="term" value="F:protein N-terminal-serine acetyltransferase activity"/>
    <property type="evidence" value="ECO:0007669"/>
    <property type="project" value="TreeGrafter"/>
</dbReference>
<dbReference type="InterPro" id="IPR000182">
    <property type="entry name" value="GNAT_dom"/>
</dbReference>
<dbReference type="InterPro" id="IPR016181">
    <property type="entry name" value="Acyl_CoA_acyltransferase"/>
</dbReference>
<evidence type="ECO:0000313" key="4">
    <source>
        <dbReference type="Proteomes" id="UP000542210"/>
    </source>
</evidence>
<dbReference type="SUPFAM" id="SSF55729">
    <property type="entry name" value="Acyl-CoA N-acyltransferases (Nat)"/>
    <property type="match status" value="1"/>
</dbReference>
<evidence type="ECO:0000259" key="2">
    <source>
        <dbReference type="PROSITE" id="PS51186"/>
    </source>
</evidence>
<dbReference type="PANTHER" id="PTHR43441:SF11">
    <property type="entry name" value="RIBOSOMAL-PROTEIN-SERINE ACETYLTRANSFERASE"/>
    <property type="match status" value="1"/>
</dbReference>